<dbReference type="NCBIfam" id="NF037959">
    <property type="entry name" value="MFS_SpdSyn"/>
    <property type="match status" value="1"/>
</dbReference>
<protein>
    <submittedName>
        <fullName evidence="1">Spermidine synthase</fullName>
    </submittedName>
</protein>
<comment type="caution">
    <text evidence="1">The sequence shown here is derived from an EMBL/GenBank/DDBJ whole genome shotgun (WGS) entry which is preliminary data.</text>
</comment>
<dbReference type="EMBL" id="WUEK01000007">
    <property type="protein sequence ID" value="MXG90462.1"/>
    <property type="molecule type" value="Genomic_DNA"/>
</dbReference>
<dbReference type="AlphaFoldDB" id="A0A6L7F1Q1"/>
<dbReference type="Proteomes" id="UP000473325">
    <property type="component" value="Unassembled WGS sequence"/>
</dbReference>
<evidence type="ECO:0000313" key="2">
    <source>
        <dbReference type="Proteomes" id="UP000473325"/>
    </source>
</evidence>
<dbReference type="RefSeq" id="WP_160878395.1">
    <property type="nucleotide sequence ID" value="NZ_WUEK01000007.1"/>
</dbReference>
<dbReference type="SUPFAM" id="SSF53335">
    <property type="entry name" value="S-adenosyl-L-methionine-dependent methyltransferases"/>
    <property type="match status" value="1"/>
</dbReference>
<accession>A0A6L7F1Q1</accession>
<dbReference type="InterPro" id="IPR029063">
    <property type="entry name" value="SAM-dependent_MTases_sf"/>
</dbReference>
<name>A0A6L7F1Q1_9ACTN</name>
<sequence>MNASVEPADVPGAWVVRRDGMDQSCVDLDDPTALHFDYVRRIGSLLDAAAPAGEALRVLHVGGAGLTLPRFVAATRPGSRQVVLEPDEELTALVRERLPLPRRSGISVRPVDGRTGLGEVRNGWAQAVVVDAFDGAEVPTDLVDAGAWQEYARVLEPGGLLAVNLRDRAPFPRVRAAVAGALAAWDDVDRLAAGLETATRRGRREGNVLLVAGGRPAPAADAGYSWWRGPQVLSVFGGGSTG</sequence>
<proteinExistence type="predicted"/>
<evidence type="ECO:0000313" key="1">
    <source>
        <dbReference type="EMBL" id="MXG90462.1"/>
    </source>
</evidence>
<keyword evidence="2" id="KW-1185">Reference proteome</keyword>
<reference evidence="1 2" key="1">
    <citation type="submission" date="2019-12" db="EMBL/GenBank/DDBJ databases">
        <authorList>
            <person name="Kun Z."/>
        </authorList>
    </citation>
    <scope>NUCLEOTIDE SEQUENCE [LARGE SCALE GENOMIC DNA]</scope>
    <source>
        <strain evidence="1 2">YIM 123512</strain>
    </source>
</reference>
<dbReference type="Gene3D" id="3.40.50.150">
    <property type="entry name" value="Vaccinia Virus protein VP39"/>
    <property type="match status" value="1"/>
</dbReference>
<gene>
    <name evidence="1" type="ORF">GRQ65_12985</name>
</gene>
<organism evidence="1 2">
    <name type="scientific">Nocardioides flavescens</name>
    <dbReference type="NCBI Taxonomy" id="2691959"/>
    <lineage>
        <taxon>Bacteria</taxon>
        <taxon>Bacillati</taxon>
        <taxon>Actinomycetota</taxon>
        <taxon>Actinomycetes</taxon>
        <taxon>Propionibacteriales</taxon>
        <taxon>Nocardioidaceae</taxon>
        <taxon>Nocardioides</taxon>
    </lineage>
</organism>